<sequence>MSSLPWKTHRPLYYPEKVRHFCQGCDDKRLDGLRFWWVRLDQETYDCPTCHAQDLNAAMPEGYEGITIWKDMVARKDELDGLAAKSQSPP</sequence>
<keyword evidence="2" id="KW-1185">Reference proteome</keyword>
<dbReference type="EMBL" id="CAIJEN010000003">
    <property type="protein sequence ID" value="CAD0084394.1"/>
    <property type="molecule type" value="Genomic_DNA"/>
</dbReference>
<proteinExistence type="predicted"/>
<protein>
    <submittedName>
        <fullName evidence="1">Uncharacterized protein</fullName>
    </submittedName>
</protein>
<dbReference type="AlphaFoldDB" id="A0A9N8JAI4"/>
<organism evidence="1 2">
    <name type="scientific">Aureobasidium vineae</name>
    <dbReference type="NCBI Taxonomy" id="2773715"/>
    <lineage>
        <taxon>Eukaryota</taxon>
        <taxon>Fungi</taxon>
        <taxon>Dikarya</taxon>
        <taxon>Ascomycota</taxon>
        <taxon>Pezizomycotina</taxon>
        <taxon>Dothideomycetes</taxon>
        <taxon>Dothideomycetidae</taxon>
        <taxon>Dothideales</taxon>
        <taxon>Saccotheciaceae</taxon>
        <taxon>Aureobasidium</taxon>
    </lineage>
</organism>
<accession>A0A9N8JAI4</accession>
<name>A0A9N8JAI4_9PEZI</name>
<evidence type="ECO:0000313" key="1">
    <source>
        <dbReference type="EMBL" id="CAD0084394.1"/>
    </source>
</evidence>
<gene>
    <name evidence="1" type="ORF">AWRI4619_LOCUS2961</name>
</gene>
<comment type="caution">
    <text evidence="1">The sequence shown here is derived from an EMBL/GenBank/DDBJ whole genome shotgun (WGS) entry which is preliminary data.</text>
</comment>
<dbReference type="Proteomes" id="UP000716446">
    <property type="component" value="Unassembled WGS sequence"/>
</dbReference>
<reference evidence="1" key="1">
    <citation type="submission" date="2020-06" db="EMBL/GenBank/DDBJ databases">
        <authorList>
            <person name="Onetto C."/>
        </authorList>
    </citation>
    <scope>NUCLEOTIDE SEQUENCE</scope>
</reference>
<evidence type="ECO:0000313" key="2">
    <source>
        <dbReference type="Proteomes" id="UP000716446"/>
    </source>
</evidence>